<comment type="caution">
    <text evidence="2">The sequence shown here is derived from an EMBL/GenBank/DDBJ whole genome shotgun (WGS) entry which is preliminary data.</text>
</comment>
<feature type="compositionally biased region" description="Polar residues" evidence="1">
    <location>
        <begin position="418"/>
        <end position="444"/>
    </location>
</feature>
<feature type="compositionally biased region" description="Low complexity" evidence="1">
    <location>
        <begin position="528"/>
        <end position="539"/>
    </location>
</feature>
<evidence type="ECO:0008006" key="4">
    <source>
        <dbReference type="Google" id="ProtNLM"/>
    </source>
</evidence>
<sequence>MSTSSSPAPFRLKSQASKASGPTSEDDVAFSASEASYASDQATSSVASSRPGRRRRIPRKGTTFLFAHPAPKLSTRNHLLKHVRPTLLMQLQQISPDRRPIPVIDVYPSSLIAGNVVAPRFSKRVPRLFGINGELGTHDTILVRSEDYDTGLFGSESDGDDEVLEHRALLAVLSPLRRGGQSEIALEDGSVWTMTALPTGSFDFVRIDEHGVKCTARWVRRSTTKPATGGLSSVDSIAPASDCRFTFSIIDTQSRRHPVLATMTRSTLEILDRYTIISSSASRYPPSRARTRSPVANERTANDDKNIYYDEGTGQPTISSATKPPSTKAQTTVPIEAALKKFISVSAILVSIQCGWSQSQTASHCPTTSNTSGSTRVSINGTGDERYALDQLAAGAANAGDDTSCRGRRLSARRKTRSATIPSADSPSRDWSPSITSKSLTRTQEPPKAFSTGAAYIQHRKQKQLSDSSDPESPLGSVANYRRSRAFSRLSGDFTAMVSSKFPQSPSPSKVPTTPVAETSLVTSLEQAPAAPKRATTAKSVTSAVSARPEPLGRQSWATQSLSRGGRCVSAYYATDSLIGQHVGSLDATLQPQHRRRTVVANEKIDGVSSGMDLDNMAWQLRPRSVVDKGSNPGVKWKRLGNWFKRLSGNGNNNNTLSTVGH</sequence>
<accession>A0ABP0D780</accession>
<dbReference type="EMBL" id="CAWUOM010000004">
    <property type="protein sequence ID" value="CAK7263217.1"/>
    <property type="molecule type" value="Genomic_DNA"/>
</dbReference>
<evidence type="ECO:0000313" key="3">
    <source>
        <dbReference type="Proteomes" id="UP001642501"/>
    </source>
</evidence>
<feature type="region of interest" description="Disordered" evidence="1">
    <location>
        <begin position="360"/>
        <end position="379"/>
    </location>
</feature>
<feature type="compositionally biased region" description="Polar residues" evidence="1">
    <location>
        <begin position="314"/>
        <end position="329"/>
    </location>
</feature>
<feature type="compositionally biased region" description="Low complexity" evidence="1">
    <location>
        <begin position="282"/>
        <end position="294"/>
    </location>
</feature>
<keyword evidence="3" id="KW-1185">Reference proteome</keyword>
<organism evidence="2 3">
    <name type="scientific">Sporothrix epigloea</name>
    <dbReference type="NCBI Taxonomy" id="1892477"/>
    <lineage>
        <taxon>Eukaryota</taxon>
        <taxon>Fungi</taxon>
        <taxon>Dikarya</taxon>
        <taxon>Ascomycota</taxon>
        <taxon>Pezizomycotina</taxon>
        <taxon>Sordariomycetes</taxon>
        <taxon>Sordariomycetidae</taxon>
        <taxon>Ophiostomatales</taxon>
        <taxon>Ophiostomataceae</taxon>
        <taxon>Sporothrix</taxon>
    </lineage>
</organism>
<feature type="compositionally biased region" description="Polar residues" evidence="1">
    <location>
        <begin position="33"/>
        <end position="48"/>
    </location>
</feature>
<proteinExistence type="predicted"/>
<dbReference type="Proteomes" id="UP001642501">
    <property type="component" value="Unassembled WGS sequence"/>
</dbReference>
<feature type="compositionally biased region" description="Basic residues" evidence="1">
    <location>
        <begin position="406"/>
        <end position="417"/>
    </location>
</feature>
<feature type="region of interest" description="Disordered" evidence="1">
    <location>
        <begin position="524"/>
        <end position="547"/>
    </location>
</feature>
<feature type="region of interest" description="Disordered" evidence="1">
    <location>
        <begin position="282"/>
        <end position="329"/>
    </location>
</feature>
<evidence type="ECO:0000256" key="1">
    <source>
        <dbReference type="SAM" id="MobiDB-lite"/>
    </source>
</evidence>
<feature type="region of interest" description="Disordered" evidence="1">
    <location>
        <begin position="396"/>
        <end position="478"/>
    </location>
</feature>
<protein>
    <recommendedName>
        <fullName evidence="4">Ubiquitin-conjugating enzyme</fullName>
    </recommendedName>
</protein>
<gene>
    <name evidence="2" type="ORF">SEPCBS57363_000440</name>
</gene>
<feature type="compositionally biased region" description="Polar residues" evidence="1">
    <location>
        <begin position="14"/>
        <end position="23"/>
    </location>
</feature>
<name>A0ABP0D780_9PEZI</name>
<evidence type="ECO:0000313" key="2">
    <source>
        <dbReference type="EMBL" id="CAK7263217.1"/>
    </source>
</evidence>
<reference evidence="2 3" key="1">
    <citation type="submission" date="2024-01" db="EMBL/GenBank/DDBJ databases">
        <authorList>
            <person name="Allen C."/>
            <person name="Tagirdzhanova G."/>
        </authorList>
    </citation>
    <scope>NUCLEOTIDE SEQUENCE [LARGE SCALE GENOMIC DNA]</scope>
    <source>
        <strain evidence="2 3">CBS 573.63</strain>
    </source>
</reference>
<feature type="region of interest" description="Disordered" evidence="1">
    <location>
        <begin position="1"/>
        <end position="62"/>
    </location>
</feature>